<dbReference type="InterPro" id="IPR050832">
    <property type="entry name" value="Bact_Acetyltransf"/>
</dbReference>
<dbReference type="PANTHER" id="PTHR43877">
    <property type="entry name" value="AMINOALKYLPHOSPHONATE N-ACETYLTRANSFERASE-RELATED-RELATED"/>
    <property type="match status" value="1"/>
</dbReference>
<evidence type="ECO:0000313" key="5">
    <source>
        <dbReference type="Proteomes" id="UP001165653"/>
    </source>
</evidence>
<reference evidence="4" key="1">
    <citation type="submission" date="2022-10" db="EMBL/GenBank/DDBJ databases">
        <title>Luteolibacter sp. GHJ8, whole genome shotgun sequencing project.</title>
        <authorList>
            <person name="Zhao G."/>
            <person name="Shen L."/>
        </authorList>
    </citation>
    <scope>NUCLEOTIDE SEQUENCE</scope>
    <source>
        <strain evidence="4">GHJ8</strain>
    </source>
</reference>
<gene>
    <name evidence="4" type="ORF">OJ996_14640</name>
</gene>
<dbReference type="PANTHER" id="PTHR43877:SF2">
    <property type="entry name" value="AMINOALKYLPHOSPHONATE N-ACETYLTRANSFERASE-RELATED"/>
    <property type="match status" value="1"/>
</dbReference>
<proteinExistence type="predicted"/>
<evidence type="ECO:0000256" key="2">
    <source>
        <dbReference type="ARBA" id="ARBA00023315"/>
    </source>
</evidence>
<evidence type="ECO:0000313" key="4">
    <source>
        <dbReference type="EMBL" id="MCW1914822.1"/>
    </source>
</evidence>
<feature type="domain" description="N-acetyltransferase" evidence="3">
    <location>
        <begin position="1"/>
        <end position="154"/>
    </location>
</feature>
<dbReference type="EMBL" id="JAPDDR010000007">
    <property type="protein sequence ID" value="MCW1914822.1"/>
    <property type="molecule type" value="Genomic_DNA"/>
</dbReference>
<evidence type="ECO:0000256" key="1">
    <source>
        <dbReference type="ARBA" id="ARBA00022679"/>
    </source>
</evidence>
<dbReference type="Gene3D" id="3.40.630.30">
    <property type="match status" value="1"/>
</dbReference>
<dbReference type="Pfam" id="PF00583">
    <property type="entry name" value="Acetyltransf_1"/>
    <property type="match status" value="1"/>
</dbReference>
<dbReference type="InterPro" id="IPR000182">
    <property type="entry name" value="GNAT_dom"/>
</dbReference>
<keyword evidence="2" id="KW-0012">Acyltransferase</keyword>
<dbReference type="PROSITE" id="PS51186">
    <property type="entry name" value="GNAT"/>
    <property type="match status" value="1"/>
</dbReference>
<name>A0ABT3G585_9BACT</name>
<dbReference type="SUPFAM" id="SSF55729">
    <property type="entry name" value="Acyl-CoA N-acyltransferases (Nat)"/>
    <property type="match status" value="1"/>
</dbReference>
<dbReference type="CDD" id="cd04301">
    <property type="entry name" value="NAT_SF"/>
    <property type="match status" value="1"/>
</dbReference>
<sequence>MTIRTMSSDEASTVGTLIHESTNAWYKAKLGHEIFTGKPEDCKIFIDTYQLLDPGCCLVAEDEGKIVGACFYHPRETHVGVGIMAVRPEATGKGVGKALLDEVIKRAEDLPLRLVSSAMNLDSYSLYTRAGFGPVAVYQDMRIPPDVELPPPPAGPGSVRMANVSHLFGMADLEEEISGIRRAKDLAHFVRNPGGYWTTFVHIAPSGKIDGWLSSVDHAGCRMIGPGVMRDENAALALLHMQLSQARGGSPVFLIGTHESYLIAELYKWGARNVEIHFAQVRGSFSPPGGIIMPTFLPESG</sequence>
<comment type="caution">
    <text evidence="4">The sequence shown here is derived from an EMBL/GenBank/DDBJ whole genome shotgun (WGS) entry which is preliminary data.</text>
</comment>
<protein>
    <submittedName>
        <fullName evidence="4">GNAT family N-acetyltransferase</fullName>
    </submittedName>
</protein>
<evidence type="ECO:0000259" key="3">
    <source>
        <dbReference type="PROSITE" id="PS51186"/>
    </source>
</evidence>
<keyword evidence="5" id="KW-1185">Reference proteome</keyword>
<keyword evidence="1" id="KW-0808">Transferase</keyword>
<dbReference type="Proteomes" id="UP001165653">
    <property type="component" value="Unassembled WGS sequence"/>
</dbReference>
<accession>A0ABT3G585</accession>
<dbReference type="InterPro" id="IPR016181">
    <property type="entry name" value="Acyl_CoA_acyltransferase"/>
</dbReference>
<organism evidence="4 5">
    <name type="scientific">Luteolibacter rhizosphaerae</name>
    <dbReference type="NCBI Taxonomy" id="2989719"/>
    <lineage>
        <taxon>Bacteria</taxon>
        <taxon>Pseudomonadati</taxon>
        <taxon>Verrucomicrobiota</taxon>
        <taxon>Verrucomicrobiia</taxon>
        <taxon>Verrucomicrobiales</taxon>
        <taxon>Verrucomicrobiaceae</taxon>
        <taxon>Luteolibacter</taxon>
    </lineage>
</organism>